<feature type="transmembrane region" description="Helical" evidence="1">
    <location>
        <begin position="89"/>
        <end position="109"/>
    </location>
</feature>
<evidence type="ECO:0000313" key="2">
    <source>
        <dbReference type="EMBL" id="UTT62585.1"/>
    </source>
</evidence>
<reference evidence="2" key="1">
    <citation type="submission" date="2022-07" db="EMBL/GenBank/DDBJ databases">
        <title>Taxonomic analysis of Microcella humidisoli nov. sp., isolated from riverside soil.</title>
        <authorList>
            <person name="Molina K.M."/>
            <person name="Kim S.B."/>
        </authorList>
    </citation>
    <scope>NUCLEOTIDE SEQUENCE</scope>
    <source>
        <strain evidence="2">MMS21-STM10</strain>
    </source>
</reference>
<feature type="transmembrane region" description="Helical" evidence="1">
    <location>
        <begin position="115"/>
        <end position="139"/>
    </location>
</feature>
<gene>
    <name evidence="2" type="ORF">NNL39_00230</name>
</gene>
<accession>A0ABY5FXH3</accession>
<keyword evidence="1" id="KW-0812">Transmembrane</keyword>
<keyword evidence="3" id="KW-1185">Reference proteome</keyword>
<feature type="transmembrane region" description="Helical" evidence="1">
    <location>
        <begin position="58"/>
        <end position="77"/>
    </location>
</feature>
<evidence type="ECO:0000256" key="1">
    <source>
        <dbReference type="SAM" id="Phobius"/>
    </source>
</evidence>
<sequence>MTNNEEVAVQRFVADGSEIAVFEFQGRIRDLMVSSLTTSLLTTGSYTDDGKAISPHGVMSMVAAGSAAGGTALSAAFSGSLFMATANPATLMTIGNGVGSAVMGAGGIVAQAPFIAVASSIPVVAPLMAMQAMTTVMMLQQFDKMDRKLDAIKGALDTAIARAEATHAGELAAASVIVDEVYRQYNAAGSFSNDMLIRMALAEHDIRRLTERFRYLVDGFQVANVDDIESVQRANYDAHSAMLASFLDVRIAYLRVCVDMQENPKSMSSSVEQLKSKIRDGVEFWKQLVQRSDGVRSAISEREKQLNDMNWVARSMPEFIGGKGAAAERNLTALKAAYVSTLEGEMIIMKGFDSLIQSTQETLVALENPQANAASSPVMVYWKDESGEHSFATERLHLAQAA</sequence>
<dbReference type="RefSeq" id="WP_255159718.1">
    <property type="nucleotide sequence ID" value="NZ_CP101497.1"/>
</dbReference>
<proteinExistence type="predicted"/>
<name>A0ABY5FXH3_9MICO</name>
<keyword evidence="1" id="KW-1133">Transmembrane helix</keyword>
<organism evidence="2 3">
    <name type="scientific">Microcella humidisoli</name>
    <dbReference type="NCBI Taxonomy" id="2963406"/>
    <lineage>
        <taxon>Bacteria</taxon>
        <taxon>Bacillati</taxon>
        <taxon>Actinomycetota</taxon>
        <taxon>Actinomycetes</taxon>
        <taxon>Micrococcales</taxon>
        <taxon>Microbacteriaceae</taxon>
        <taxon>Microcella</taxon>
    </lineage>
</organism>
<evidence type="ECO:0000313" key="3">
    <source>
        <dbReference type="Proteomes" id="UP001060039"/>
    </source>
</evidence>
<keyword evidence="1" id="KW-0472">Membrane</keyword>
<protein>
    <submittedName>
        <fullName evidence="2">Uncharacterized protein</fullName>
    </submittedName>
</protein>
<dbReference type="EMBL" id="CP101497">
    <property type="protein sequence ID" value="UTT62585.1"/>
    <property type="molecule type" value="Genomic_DNA"/>
</dbReference>
<dbReference type="Proteomes" id="UP001060039">
    <property type="component" value="Chromosome"/>
</dbReference>